<comment type="caution">
    <text evidence="2">The sequence shown here is derived from an EMBL/GenBank/DDBJ whole genome shotgun (WGS) entry which is preliminary data.</text>
</comment>
<proteinExistence type="predicted"/>
<dbReference type="Proteomes" id="UP001458880">
    <property type="component" value="Unassembled WGS sequence"/>
</dbReference>
<feature type="compositionally biased region" description="Polar residues" evidence="1">
    <location>
        <begin position="125"/>
        <end position="142"/>
    </location>
</feature>
<keyword evidence="3" id="KW-1185">Reference proteome</keyword>
<dbReference type="AlphaFoldDB" id="A0AAW1NAI0"/>
<reference evidence="2 3" key="1">
    <citation type="journal article" date="2024" name="BMC Genomics">
        <title>De novo assembly and annotation of Popillia japonica's genome with initial clues to its potential as an invasive pest.</title>
        <authorList>
            <person name="Cucini C."/>
            <person name="Boschi S."/>
            <person name="Funari R."/>
            <person name="Cardaioli E."/>
            <person name="Iannotti N."/>
            <person name="Marturano G."/>
            <person name="Paoli F."/>
            <person name="Bruttini M."/>
            <person name="Carapelli A."/>
            <person name="Frati F."/>
            <person name="Nardi F."/>
        </authorList>
    </citation>
    <scope>NUCLEOTIDE SEQUENCE [LARGE SCALE GENOMIC DNA]</scope>
    <source>
        <strain evidence="2">DMR45628</strain>
    </source>
</reference>
<accession>A0AAW1NAI0</accession>
<feature type="region of interest" description="Disordered" evidence="1">
    <location>
        <begin position="122"/>
        <end position="156"/>
    </location>
</feature>
<gene>
    <name evidence="2" type="ORF">QE152_g881</name>
</gene>
<evidence type="ECO:0000313" key="2">
    <source>
        <dbReference type="EMBL" id="KAK9755025.1"/>
    </source>
</evidence>
<dbReference type="EMBL" id="JASPKY010000004">
    <property type="protein sequence ID" value="KAK9755025.1"/>
    <property type="molecule type" value="Genomic_DNA"/>
</dbReference>
<protein>
    <submittedName>
        <fullName evidence="2">Uncharacterized protein</fullName>
    </submittedName>
</protein>
<evidence type="ECO:0000256" key="1">
    <source>
        <dbReference type="SAM" id="MobiDB-lite"/>
    </source>
</evidence>
<name>A0AAW1NAI0_POPJA</name>
<evidence type="ECO:0000313" key="3">
    <source>
        <dbReference type="Proteomes" id="UP001458880"/>
    </source>
</evidence>
<sequence>MIRQSRRPGRDVQDGTPGHQVFNERKKFVRMKTILICLDVVIDGPRTIIIDTQSNQPIHLSTYGGGCGFSDSSGGALAYRWCYLVSFGTGEGERSVLSLVQVVRLVRFEIMLHSLDTLAGKLSPGGSTQNSPQSSLLDNNANRVRPYSKPPSNSNT</sequence>
<organism evidence="2 3">
    <name type="scientific">Popillia japonica</name>
    <name type="common">Japanese beetle</name>
    <dbReference type="NCBI Taxonomy" id="7064"/>
    <lineage>
        <taxon>Eukaryota</taxon>
        <taxon>Metazoa</taxon>
        <taxon>Ecdysozoa</taxon>
        <taxon>Arthropoda</taxon>
        <taxon>Hexapoda</taxon>
        <taxon>Insecta</taxon>
        <taxon>Pterygota</taxon>
        <taxon>Neoptera</taxon>
        <taxon>Endopterygota</taxon>
        <taxon>Coleoptera</taxon>
        <taxon>Polyphaga</taxon>
        <taxon>Scarabaeiformia</taxon>
        <taxon>Scarabaeidae</taxon>
        <taxon>Rutelinae</taxon>
        <taxon>Popillia</taxon>
    </lineage>
</organism>